<evidence type="ECO:0000313" key="2">
    <source>
        <dbReference type="EMBL" id="KAK4600125.1"/>
    </source>
</evidence>
<dbReference type="Pfam" id="PF03372">
    <property type="entry name" value="Exo_endo_phos"/>
    <property type="match status" value="1"/>
</dbReference>
<sequence length="273" mass="31201">MVNSYSPTIMIISETKTSGERAKGIADRLPLDVAIFANTIGLAGGLWLLWDSTQVDIVEVSSTEQEIHVVVILSYSNNPWLLFAIYASPRYVERHLLWENLEAVSGLHSLPWVITGDFNGVLMGEDKFGGRPININKALQCQECLDACRMIEIGYSGPRYIWSNNRPFTGLIQERIDRVFVNADRNGRYLEAYVRHLERSHSDHCLVLLSMARNQGITLPHPFRFQPMWLSHSSFLAVVRDAWMSPTILSHAISNFETKAKEWNKNVFRNLFY</sequence>
<comment type="caution">
    <text evidence="2">The sequence shown here is derived from an EMBL/GenBank/DDBJ whole genome shotgun (WGS) entry which is preliminary data.</text>
</comment>
<dbReference type="Proteomes" id="UP001324115">
    <property type="component" value="Unassembled WGS sequence"/>
</dbReference>
<dbReference type="InterPro" id="IPR005135">
    <property type="entry name" value="Endo/exonuclease/phosphatase"/>
</dbReference>
<dbReference type="EMBL" id="JAXUIC010000002">
    <property type="protein sequence ID" value="KAK4600125.1"/>
    <property type="molecule type" value="Genomic_DNA"/>
</dbReference>
<dbReference type="Gene3D" id="3.60.10.10">
    <property type="entry name" value="Endonuclease/exonuclease/phosphatase"/>
    <property type="match status" value="1"/>
</dbReference>
<name>A0AAN7G1H8_QUERU</name>
<evidence type="ECO:0000313" key="3">
    <source>
        <dbReference type="Proteomes" id="UP001324115"/>
    </source>
</evidence>
<proteinExistence type="predicted"/>
<gene>
    <name evidence="2" type="ORF">RGQ29_009981</name>
</gene>
<organism evidence="2 3">
    <name type="scientific">Quercus rubra</name>
    <name type="common">Northern red oak</name>
    <name type="synonym">Quercus borealis</name>
    <dbReference type="NCBI Taxonomy" id="3512"/>
    <lineage>
        <taxon>Eukaryota</taxon>
        <taxon>Viridiplantae</taxon>
        <taxon>Streptophyta</taxon>
        <taxon>Embryophyta</taxon>
        <taxon>Tracheophyta</taxon>
        <taxon>Spermatophyta</taxon>
        <taxon>Magnoliopsida</taxon>
        <taxon>eudicotyledons</taxon>
        <taxon>Gunneridae</taxon>
        <taxon>Pentapetalae</taxon>
        <taxon>rosids</taxon>
        <taxon>fabids</taxon>
        <taxon>Fagales</taxon>
        <taxon>Fagaceae</taxon>
        <taxon>Quercus</taxon>
    </lineage>
</organism>
<reference evidence="2 3" key="1">
    <citation type="journal article" date="2023" name="G3 (Bethesda)">
        <title>A haplotype-resolved chromosome-scale genome for Quercus rubra L. provides insights into the genetics of adaptive traits for red oak species.</title>
        <authorList>
            <person name="Kapoor B."/>
            <person name="Jenkins J."/>
            <person name="Schmutz J."/>
            <person name="Zhebentyayeva T."/>
            <person name="Kuelheim C."/>
            <person name="Coggeshall M."/>
            <person name="Heim C."/>
            <person name="Lasky J.R."/>
            <person name="Leites L."/>
            <person name="Islam-Faridi N."/>
            <person name="Romero-Severson J."/>
            <person name="DeLeo V.L."/>
            <person name="Lucas S.M."/>
            <person name="Lazic D."/>
            <person name="Gailing O."/>
            <person name="Carlson J."/>
            <person name="Staton M."/>
        </authorList>
    </citation>
    <scope>NUCLEOTIDE SEQUENCE [LARGE SCALE GENOMIC DNA]</scope>
    <source>
        <strain evidence="2">Pseudo-F2</strain>
    </source>
</reference>
<dbReference type="InterPro" id="IPR036691">
    <property type="entry name" value="Endo/exonu/phosph_ase_sf"/>
</dbReference>
<dbReference type="AlphaFoldDB" id="A0AAN7G1H8"/>
<feature type="domain" description="Endonuclease/exonuclease/phosphatase" evidence="1">
    <location>
        <begin position="3"/>
        <end position="184"/>
    </location>
</feature>
<accession>A0AAN7G1H8</accession>
<protein>
    <recommendedName>
        <fullName evidence="1">Endonuclease/exonuclease/phosphatase domain-containing protein</fullName>
    </recommendedName>
</protein>
<dbReference type="PANTHER" id="PTHR35218:SF9">
    <property type="entry name" value="ENDONUCLEASE_EXONUCLEASE_PHOSPHATASE DOMAIN-CONTAINING PROTEIN"/>
    <property type="match status" value="1"/>
</dbReference>
<dbReference type="GO" id="GO:0003824">
    <property type="term" value="F:catalytic activity"/>
    <property type="evidence" value="ECO:0007669"/>
    <property type="project" value="InterPro"/>
</dbReference>
<dbReference type="PANTHER" id="PTHR35218">
    <property type="entry name" value="RNASE H DOMAIN-CONTAINING PROTEIN"/>
    <property type="match status" value="1"/>
</dbReference>
<dbReference type="SUPFAM" id="SSF56219">
    <property type="entry name" value="DNase I-like"/>
    <property type="match status" value="1"/>
</dbReference>
<keyword evidence="3" id="KW-1185">Reference proteome</keyword>
<evidence type="ECO:0000259" key="1">
    <source>
        <dbReference type="Pfam" id="PF03372"/>
    </source>
</evidence>